<proteinExistence type="predicted"/>
<evidence type="ECO:0000256" key="1">
    <source>
        <dbReference type="ARBA" id="ARBA00001946"/>
    </source>
</evidence>
<dbReference type="Pfam" id="PF03936">
    <property type="entry name" value="Terpene_synth_C"/>
    <property type="match status" value="1"/>
</dbReference>
<dbReference type="PaxDb" id="3847-GLYMA08G06590.2"/>
<evidence type="ECO:0000256" key="2">
    <source>
        <dbReference type="ARBA" id="ARBA00022723"/>
    </source>
</evidence>
<keyword evidence="4" id="KW-0456">Lyase</keyword>
<keyword evidence="2" id="KW-0479">Metal-binding</keyword>
<dbReference type="STRING" id="3847.A0A0R0IHS3"/>
<reference evidence="7" key="3">
    <citation type="submission" date="2018-07" db="EMBL/GenBank/DDBJ databases">
        <title>WGS assembly of Glycine max.</title>
        <authorList>
            <person name="Schmutz J."/>
            <person name="Cannon S."/>
            <person name="Schlueter J."/>
            <person name="Ma J."/>
            <person name="Mitros T."/>
            <person name="Nelson W."/>
            <person name="Hyten D."/>
            <person name="Song Q."/>
            <person name="Thelen J."/>
            <person name="Cheng J."/>
            <person name="Xu D."/>
            <person name="Hellsten U."/>
            <person name="May G."/>
            <person name="Yu Y."/>
            <person name="Sakurai T."/>
            <person name="Umezawa T."/>
            <person name="Bhattacharyya M."/>
            <person name="Sandhu D."/>
            <person name="Valliyodan B."/>
            <person name="Lindquist E."/>
            <person name="Peto M."/>
            <person name="Grant D."/>
            <person name="Shu S."/>
            <person name="Goodstein D."/>
            <person name="Barry K."/>
            <person name="Futrell-Griggs M."/>
            <person name="Abernathy B."/>
            <person name="Du J."/>
            <person name="Tian Z."/>
            <person name="Zhu L."/>
            <person name="Gill N."/>
            <person name="Joshi T."/>
            <person name="Libault M."/>
            <person name="Sethuraman A."/>
            <person name="Zhang X."/>
            <person name="Shinozaki K."/>
            <person name="Nguyen H."/>
            <person name="Wing R."/>
            <person name="Cregan P."/>
            <person name="Specht J."/>
            <person name="Grimwood J."/>
            <person name="Rokhsar D."/>
            <person name="Stacey G."/>
            <person name="Shoemaker R."/>
            <person name="Jackson S."/>
        </authorList>
    </citation>
    <scope>NUCLEOTIDE SEQUENCE</scope>
    <source>
        <tissue evidence="7">Callus</tissue>
    </source>
</reference>
<keyword evidence="9" id="KW-1185">Reference proteome</keyword>
<dbReference type="Gene3D" id="1.50.10.130">
    <property type="entry name" value="Terpene synthase, N-terminal domain"/>
    <property type="match status" value="1"/>
</dbReference>
<feature type="domain" description="Terpene synthase N-terminal" evidence="5">
    <location>
        <begin position="7"/>
        <end position="127"/>
    </location>
</feature>
<dbReference type="SUPFAM" id="SSF48576">
    <property type="entry name" value="Terpenoid synthases"/>
    <property type="match status" value="1"/>
</dbReference>
<name>A0A0R0IHS3_SOYBN</name>
<protein>
    <recommendedName>
        <fullName evidence="10">Terpene synthase N-terminal domain-containing protein</fullName>
    </recommendedName>
</protein>
<evidence type="ECO:0000256" key="4">
    <source>
        <dbReference type="ARBA" id="ARBA00023239"/>
    </source>
</evidence>
<evidence type="ECO:0000313" key="8">
    <source>
        <dbReference type="EnsemblPlants" id="KRH41974"/>
    </source>
</evidence>
<evidence type="ECO:0000313" key="9">
    <source>
        <dbReference type="Proteomes" id="UP000008827"/>
    </source>
</evidence>
<dbReference type="Proteomes" id="UP000008827">
    <property type="component" value="Chromosome 8"/>
</dbReference>
<comment type="cofactor">
    <cofactor evidence="1">
        <name>Mg(2+)</name>
        <dbReference type="ChEBI" id="CHEBI:18420"/>
    </cofactor>
</comment>
<sequence>MGENTLRCLYMIDAVQRLNIDYHFQEEIEAFLRRQYVNSSTIPGGYYGNDIHEIALCFRLLRQQGFFVPEEVFGKFTNKEGKFNQKLGENIKGMVDLYEASQLGIIGEDILAEAGEFSGQVLKEKVDCIDNLEAMFVKRTLEHPFHKSFPMFTARNFFGDFHGTNNTWLDSLKEVVKWISICGNACTIERSLKFLNDIFDVYGTLDELTIFTEAVCRWDITAIEQLPDYMKACFRVLYNLTNEISSKVYQKHGWNPIDSLLNAWKSLCKAFPVEAKWFASGRGACPVLRNT</sequence>
<gene>
    <name evidence="7" type="ORF">GLYMA_08G061600</name>
</gene>
<dbReference type="PANTHER" id="PTHR31225:SF0">
    <property type="entry name" value="S-(+)-LINALOOL SYNTHASE, CHLOROPLASTIC"/>
    <property type="match status" value="1"/>
</dbReference>
<dbReference type="PANTHER" id="PTHR31225">
    <property type="entry name" value="OS04G0344100 PROTEIN-RELATED"/>
    <property type="match status" value="1"/>
</dbReference>
<dbReference type="InterPro" id="IPR036965">
    <property type="entry name" value="Terpene_synth_N_sf"/>
</dbReference>
<dbReference type="InterPro" id="IPR001906">
    <property type="entry name" value="Terpene_synth_N"/>
</dbReference>
<dbReference type="SMR" id="A0A0R0IHS3"/>
<dbReference type="GO" id="GO:0016114">
    <property type="term" value="P:terpenoid biosynthetic process"/>
    <property type="evidence" value="ECO:0007669"/>
    <property type="project" value="InterPro"/>
</dbReference>
<dbReference type="AlphaFoldDB" id="A0A0R0IHS3"/>
<evidence type="ECO:0000259" key="6">
    <source>
        <dbReference type="Pfam" id="PF03936"/>
    </source>
</evidence>
<evidence type="ECO:0008006" key="10">
    <source>
        <dbReference type="Google" id="ProtNLM"/>
    </source>
</evidence>
<reference evidence="8" key="2">
    <citation type="submission" date="2018-02" db="UniProtKB">
        <authorList>
            <consortium name="EnsemblPlants"/>
        </authorList>
    </citation>
    <scope>IDENTIFICATION</scope>
    <source>
        <strain evidence="8">Williams 82</strain>
    </source>
</reference>
<dbReference type="EnsemblPlants" id="KRH41974">
    <property type="protein sequence ID" value="KRH41974"/>
    <property type="gene ID" value="GLYMA_08G061600"/>
</dbReference>
<dbReference type="Gramene" id="KRH41974">
    <property type="protein sequence ID" value="KRH41974"/>
    <property type="gene ID" value="GLYMA_08G061600"/>
</dbReference>
<evidence type="ECO:0000313" key="7">
    <source>
        <dbReference type="EMBL" id="KRH41974.1"/>
    </source>
</evidence>
<dbReference type="InParanoid" id="A0A0R0IHS3"/>
<evidence type="ECO:0000256" key="3">
    <source>
        <dbReference type="ARBA" id="ARBA00022842"/>
    </source>
</evidence>
<dbReference type="EMBL" id="CM000841">
    <property type="protein sequence ID" value="KRH41974.1"/>
    <property type="molecule type" value="Genomic_DNA"/>
</dbReference>
<evidence type="ECO:0000259" key="5">
    <source>
        <dbReference type="Pfam" id="PF01397"/>
    </source>
</evidence>
<organism evidence="7">
    <name type="scientific">Glycine max</name>
    <name type="common">Soybean</name>
    <name type="synonym">Glycine hispida</name>
    <dbReference type="NCBI Taxonomy" id="3847"/>
    <lineage>
        <taxon>Eukaryota</taxon>
        <taxon>Viridiplantae</taxon>
        <taxon>Streptophyta</taxon>
        <taxon>Embryophyta</taxon>
        <taxon>Tracheophyta</taxon>
        <taxon>Spermatophyta</taxon>
        <taxon>Magnoliopsida</taxon>
        <taxon>eudicotyledons</taxon>
        <taxon>Gunneridae</taxon>
        <taxon>Pentapetalae</taxon>
        <taxon>rosids</taxon>
        <taxon>fabids</taxon>
        <taxon>Fabales</taxon>
        <taxon>Fabaceae</taxon>
        <taxon>Papilionoideae</taxon>
        <taxon>50 kb inversion clade</taxon>
        <taxon>NPAAA clade</taxon>
        <taxon>indigoferoid/millettioid clade</taxon>
        <taxon>Phaseoleae</taxon>
        <taxon>Glycine</taxon>
        <taxon>Glycine subgen. Soja</taxon>
    </lineage>
</organism>
<dbReference type="InterPro" id="IPR005630">
    <property type="entry name" value="Terpene_synthase_metal-bd"/>
</dbReference>
<dbReference type="GO" id="GO:0046246">
    <property type="term" value="P:terpene biosynthetic process"/>
    <property type="evidence" value="ECO:0000318"/>
    <property type="project" value="GO_Central"/>
</dbReference>
<keyword evidence="3" id="KW-0460">Magnesium</keyword>
<feature type="domain" description="Terpene synthase metal-binding" evidence="6">
    <location>
        <begin position="194"/>
        <end position="281"/>
    </location>
</feature>
<dbReference type="InterPro" id="IPR050148">
    <property type="entry name" value="Terpene_synthase-like"/>
</dbReference>
<dbReference type="Pfam" id="PF01397">
    <property type="entry name" value="Terpene_synth"/>
    <property type="match status" value="1"/>
</dbReference>
<accession>A0A0R0IHS3</accession>
<reference evidence="7 8" key="1">
    <citation type="journal article" date="2010" name="Nature">
        <title>Genome sequence of the palaeopolyploid soybean.</title>
        <authorList>
            <person name="Schmutz J."/>
            <person name="Cannon S.B."/>
            <person name="Schlueter J."/>
            <person name="Ma J."/>
            <person name="Mitros T."/>
            <person name="Nelson W."/>
            <person name="Hyten D.L."/>
            <person name="Song Q."/>
            <person name="Thelen J.J."/>
            <person name="Cheng J."/>
            <person name="Xu D."/>
            <person name="Hellsten U."/>
            <person name="May G.D."/>
            <person name="Yu Y."/>
            <person name="Sakurai T."/>
            <person name="Umezawa T."/>
            <person name="Bhattacharyya M.K."/>
            <person name="Sandhu D."/>
            <person name="Valliyodan B."/>
            <person name="Lindquist E."/>
            <person name="Peto M."/>
            <person name="Grant D."/>
            <person name="Shu S."/>
            <person name="Goodstein D."/>
            <person name="Barry K."/>
            <person name="Futrell-Griggs M."/>
            <person name="Abernathy B."/>
            <person name="Du J."/>
            <person name="Tian Z."/>
            <person name="Zhu L."/>
            <person name="Gill N."/>
            <person name="Joshi T."/>
            <person name="Libault M."/>
            <person name="Sethuraman A."/>
            <person name="Zhang X.-C."/>
            <person name="Shinozaki K."/>
            <person name="Nguyen H.T."/>
            <person name="Wing R.A."/>
            <person name="Cregan P."/>
            <person name="Specht J."/>
            <person name="Grimwood J."/>
            <person name="Rokhsar D."/>
            <person name="Stacey G."/>
            <person name="Shoemaker R.C."/>
            <person name="Jackson S.A."/>
        </authorList>
    </citation>
    <scope>NUCLEOTIDE SEQUENCE</scope>
    <source>
        <strain evidence="8">cv. Williams 82</strain>
        <tissue evidence="7">Callus</tissue>
    </source>
</reference>
<dbReference type="InterPro" id="IPR008930">
    <property type="entry name" value="Terpenoid_cyclase/PrenylTrfase"/>
</dbReference>
<dbReference type="Gene3D" id="1.10.600.10">
    <property type="entry name" value="Farnesyl Diphosphate Synthase"/>
    <property type="match status" value="1"/>
</dbReference>
<dbReference type="GO" id="GO:0010333">
    <property type="term" value="F:terpene synthase activity"/>
    <property type="evidence" value="ECO:0000318"/>
    <property type="project" value="GO_Central"/>
</dbReference>
<dbReference type="SUPFAM" id="SSF48239">
    <property type="entry name" value="Terpenoid cyclases/Protein prenyltransferases"/>
    <property type="match status" value="1"/>
</dbReference>
<dbReference type="InterPro" id="IPR008949">
    <property type="entry name" value="Isoprenoid_synthase_dom_sf"/>
</dbReference>
<dbReference type="OMA" id="NACTIER"/>
<dbReference type="GO" id="GO:0000287">
    <property type="term" value="F:magnesium ion binding"/>
    <property type="evidence" value="ECO:0007669"/>
    <property type="project" value="InterPro"/>
</dbReference>